<evidence type="ECO:0000313" key="9">
    <source>
        <dbReference type="Proteomes" id="UP000232875"/>
    </source>
</evidence>
<gene>
    <name evidence="8" type="ORF">MVES_000891</name>
</gene>
<feature type="transmembrane region" description="Helical" evidence="7">
    <location>
        <begin position="192"/>
        <end position="211"/>
    </location>
</feature>
<dbReference type="EMBL" id="KZ454988">
    <property type="protein sequence ID" value="PKI85245.1"/>
    <property type="molecule type" value="Genomic_DNA"/>
</dbReference>
<comment type="subcellular location">
    <subcellularLocation>
        <location evidence="1">Membrane</location>
        <topology evidence="1">Multi-pass membrane protein</topology>
    </subcellularLocation>
</comment>
<organism evidence="8 9">
    <name type="scientific">Malassezia vespertilionis</name>
    <dbReference type="NCBI Taxonomy" id="2020962"/>
    <lineage>
        <taxon>Eukaryota</taxon>
        <taxon>Fungi</taxon>
        <taxon>Dikarya</taxon>
        <taxon>Basidiomycota</taxon>
        <taxon>Ustilaginomycotina</taxon>
        <taxon>Malasseziomycetes</taxon>
        <taxon>Malasseziales</taxon>
        <taxon>Malasseziaceae</taxon>
        <taxon>Malassezia</taxon>
    </lineage>
</organism>
<keyword evidence="9" id="KW-1185">Reference proteome</keyword>
<dbReference type="GO" id="GO:0055038">
    <property type="term" value="C:recycling endosome membrane"/>
    <property type="evidence" value="ECO:0007669"/>
    <property type="project" value="TreeGrafter"/>
</dbReference>
<protein>
    <recommendedName>
        <fullName evidence="10">Secretory carrier membrane protein</fullName>
    </recommendedName>
</protein>
<keyword evidence="5" id="KW-0175">Coiled coil</keyword>
<feature type="compositionally biased region" description="Acidic residues" evidence="6">
    <location>
        <begin position="45"/>
        <end position="54"/>
    </location>
</feature>
<accession>A0A2N1JFE7</accession>
<feature type="region of interest" description="Disordered" evidence="6">
    <location>
        <begin position="1"/>
        <end position="62"/>
    </location>
</feature>
<dbReference type="PANTHER" id="PTHR10687">
    <property type="entry name" value="SECRETORY CARRIER-ASSOCIATED MEMBRANE PROTEIN SCAMP"/>
    <property type="match status" value="1"/>
</dbReference>
<dbReference type="GO" id="GO:0015031">
    <property type="term" value="P:protein transport"/>
    <property type="evidence" value="ECO:0007669"/>
    <property type="project" value="InterPro"/>
</dbReference>
<reference evidence="8 9" key="1">
    <citation type="submission" date="2017-10" db="EMBL/GenBank/DDBJ databases">
        <title>A novel species of cold-tolerant Malassezia isolated from bats.</title>
        <authorList>
            <person name="Lorch J.M."/>
            <person name="Palmer J.M."/>
            <person name="Vanderwolf K.J."/>
            <person name="Schmidt K.Z."/>
            <person name="Verant M.L."/>
            <person name="Weller T.J."/>
            <person name="Blehert D.S."/>
        </authorList>
    </citation>
    <scope>NUCLEOTIDE SEQUENCE [LARGE SCALE GENOMIC DNA]</scope>
    <source>
        <strain evidence="8 9">NWHC:44797-103</strain>
    </source>
</reference>
<feature type="coiled-coil region" evidence="5">
    <location>
        <begin position="64"/>
        <end position="91"/>
    </location>
</feature>
<evidence type="ECO:0000313" key="8">
    <source>
        <dbReference type="EMBL" id="PKI85245.1"/>
    </source>
</evidence>
<feature type="transmembrane region" description="Helical" evidence="7">
    <location>
        <begin position="132"/>
        <end position="154"/>
    </location>
</feature>
<evidence type="ECO:0000256" key="4">
    <source>
        <dbReference type="ARBA" id="ARBA00023136"/>
    </source>
</evidence>
<feature type="transmembrane region" description="Helical" evidence="7">
    <location>
        <begin position="231"/>
        <end position="250"/>
    </location>
</feature>
<feature type="transmembrane region" description="Helical" evidence="7">
    <location>
        <begin position="160"/>
        <end position="180"/>
    </location>
</feature>
<dbReference type="InterPro" id="IPR007273">
    <property type="entry name" value="SCAMP"/>
</dbReference>
<dbReference type="PANTHER" id="PTHR10687:SF90">
    <property type="entry name" value="SECRETORY CARRIER MEMBRANE PROTEIN"/>
    <property type="match status" value="1"/>
</dbReference>
<dbReference type="OrthoDB" id="242866at2759"/>
<sequence>MSAQSNPFDDPSVRNAMHGGSGADDLETAPFDTDSLKMDMPYDAPLEEDDEEDAMYPTSTHSTAPATAIRLEELQRREQELENRERELDSRSEHIRRYGRNNWPPFYPIVYHDISAEIPPDSQPVMINIYRLWLLFAVTMAWNIPANVLIWLNFGYLSSLITSIVYFCVIVPLSFFLWYRPVYNGLMKEHSLFYYIYFVFGGFHLLFSLYACIGAKSTGCAGILAMSDAFYNHHFVTAALSLVASIGFLIQTLGNAWYYHVIWQHNHEQGHNFAQAKAELASHGAMAYFLRGVM</sequence>
<name>A0A2N1JFE7_9BASI</name>
<proteinExistence type="predicted"/>
<keyword evidence="2 7" id="KW-0812">Transmembrane</keyword>
<dbReference type="AlphaFoldDB" id="A0A2N1JFE7"/>
<evidence type="ECO:0000256" key="1">
    <source>
        <dbReference type="ARBA" id="ARBA00004141"/>
    </source>
</evidence>
<keyword evidence="3 7" id="KW-1133">Transmembrane helix</keyword>
<evidence type="ECO:0000256" key="5">
    <source>
        <dbReference type="SAM" id="Coils"/>
    </source>
</evidence>
<keyword evidence="4 7" id="KW-0472">Membrane</keyword>
<evidence type="ECO:0008006" key="10">
    <source>
        <dbReference type="Google" id="ProtNLM"/>
    </source>
</evidence>
<dbReference type="Proteomes" id="UP000232875">
    <property type="component" value="Unassembled WGS sequence"/>
</dbReference>
<evidence type="ECO:0000256" key="6">
    <source>
        <dbReference type="SAM" id="MobiDB-lite"/>
    </source>
</evidence>
<evidence type="ECO:0000256" key="3">
    <source>
        <dbReference type="ARBA" id="ARBA00022989"/>
    </source>
</evidence>
<dbReference type="Pfam" id="PF04144">
    <property type="entry name" value="SCAMP"/>
    <property type="match status" value="1"/>
</dbReference>
<evidence type="ECO:0000256" key="7">
    <source>
        <dbReference type="SAM" id="Phobius"/>
    </source>
</evidence>
<evidence type="ECO:0000256" key="2">
    <source>
        <dbReference type="ARBA" id="ARBA00022692"/>
    </source>
</evidence>
<dbReference type="GO" id="GO:0032588">
    <property type="term" value="C:trans-Golgi network membrane"/>
    <property type="evidence" value="ECO:0007669"/>
    <property type="project" value="TreeGrafter"/>
</dbReference>